<evidence type="ECO:0000313" key="1">
    <source>
        <dbReference type="EMBL" id="KNZ41831.1"/>
    </source>
</evidence>
<dbReference type="AlphaFoldDB" id="A0A0L6U011"/>
<sequence>MKVQVYPPPFAKLKDLDEDGMLILEAGATLYTVYRRLWIPLALQPLVICNVNYERVKMKTRLRDGDIISFILPLAGG</sequence>
<dbReference type="Proteomes" id="UP000036873">
    <property type="component" value="Unassembled WGS sequence"/>
</dbReference>
<accession>A0A0L6U011</accession>
<organism evidence="1 2">
    <name type="scientific">Acetobacterium bakii</name>
    <dbReference type="NCBI Taxonomy" id="52689"/>
    <lineage>
        <taxon>Bacteria</taxon>
        <taxon>Bacillati</taxon>
        <taxon>Bacillota</taxon>
        <taxon>Clostridia</taxon>
        <taxon>Eubacteriales</taxon>
        <taxon>Eubacteriaceae</taxon>
        <taxon>Acetobacterium</taxon>
    </lineage>
</organism>
<evidence type="ECO:0008006" key="3">
    <source>
        <dbReference type="Google" id="ProtNLM"/>
    </source>
</evidence>
<dbReference type="SUPFAM" id="SSF54285">
    <property type="entry name" value="MoaD/ThiS"/>
    <property type="match status" value="1"/>
</dbReference>
<dbReference type="RefSeq" id="WP_050740136.1">
    <property type="nucleotide sequence ID" value="NZ_LGYO01000022.1"/>
</dbReference>
<reference evidence="2" key="1">
    <citation type="submission" date="2015-07" db="EMBL/GenBank/DDBJ databases">
        <title>Draft genome sequence of Acetobacterium bakii DSM 8293, a potential psychrophilic chemical producer through syngas fermentation.</title>
        <authorList>
            <person name="Song Y."/>
            <person name="Hwang S."/>
            <person name="Cho B.-K."/>
        </authorList>
    </citation>
    <scope>NUCLEOTIDE SEQUENCE [LARGE SCALE GENOMIC DNA]</scope>
    <source>
        <strain evidence="2">DSM 8239</strain>
    </source>
</reference>
<proteinExistence type="predicted"/>
<keyword evidence="2" id="KW-1185">Reference proteome</keyword>
<dbReference type="EMBL" id="LGYO01000022">
    <property type="protein sequence ID" value="KNZ41831.1"/>
    <property type="molecule type" value="Genomic_DNA"/>
</dbReference>
<dbReference type="Gene3D" id="3.10.20.30">
    <property type="match status" value="1"/>
</dbReference>
<dbReference type="Pfam" id="PF02597">
    <property type="entry name" value="ThiS"/>
    <property type="match status" value="1"/>
</dbReference>
<protein>
    <recommendedName>
        <fullName evidence="3">Thiamine biosynthesis protein ThiS</fullName>
    </recommendedName>
</protein>
<dbReference type="STRING" id="52689.AKG39_09400"/>
<dbReference type="InterPro" id="IPR016155">
    <property type="entry name" value="Mopterin_synth/thiamin_S_b"/>
</dbReference>
<name>A0A0L6U011_9FIRM</name>
<gene>
    <name evidence="1" type="ORF">AKG39_09400</name>
</gene>
<evidence type="ECO:0000313" key="2">
    <source>
        <dbReference type="Proteomes" id="UP000036873"/>
    </source>
</evidence>
<dbReference type="InterPro" id="IPR003749">
    <property type="entry name" value="ThiS/MoaD-like"/>
</dbReference>
<dbReference type="InterPro" id="IPR012675">
    <property type="entry name" value="Beta-grasp_dom_sf"/>
</dbReference>
<dbReference type="OrthoDB" id="1778769at2"/>
<comment type="caution">
    <text evidence="1">The sequence shown here is derived from an EMBL/GenBank/DDBJ whole genome shotgun (WGS) entry which is preliminary data.</text>
</comment>